<dbReference type="InterPro" id="IPR001054">
    <property type="entry name" value="A/G_cyclase"/>
</dbReference>
<dbReference type="InterPro" id="IPR003660">
    <property type="entry name" value="HAMP_dom"/>
</dbReference>
<gene>
    <name evidence="4" type="ORF">J0X15_08630</name>
</gene>
<dbReference type="Proteomes" id="UP000664779">
    <property type="component" value="Unassembled WGS sequence"/>
</dbReference>
<feature type="domain" description="Guanylate cyclase" evidence="2">
    <location>
        <begin position="417"/>
        <end position="549"/>
    </location>
</feature>
<dbReference type="SUPFAM" id="SSF55073">
    <property type="entry name" value="Nucleotide cyclase"/>
    <property type="match status" value="1"/>
</dbReference>
<dbReference type="CDD" id="cd07302">
    <property type="entry name" value="CHD"/>
    <property type="match status" value="1"/>
</dbReference>
<protein>
    <submittedName>
        <fullName evidence="4">HAMP domain-containing protein</fullName>
    </submittedName>
</protein>
<dbReference type="PANTHER" id="PTHR43081">
    <property type="entry name" value="ADENYLATE CYCLASE, TERMINAL-DIFFERENTIATION SPECIFIC-RELATED"/>
    <property type="match status" value="1"/>
</dbReference>
<comment type="caution">
    <text evidence="4">The sequence shown here is derived from an EMBL/GenBank/DDBJ whole genome shotgun (WGS) entry which is preliminary data.</text>
</comment>
<keyword evidence="1" id="KW-0472">Membrane</keyword>
<dbReference type="PROSITE" id="PS50125">
    <property type="entry name" value="GUANYLATE_CYCLASE_2"/>
    <property type="match status" value="1"/>
</dbReference>
<dbReference type="InterPro" id="IPR050697">
    <property type="entry name" value="Adenylyl/Guanylyl_Cyclase_3/4"/>
</dbReference>
<evidence type="ECO:0000313" key="4">
    <source>
        <dbReference type="EMBL" id="MBO0345284.1"/>
    </source>
</evidence>
<dbReference type="Gene3D" id="3.30.70.1230">
    <property type="entry name" value="Nucleotide cyclase"/>
    <property type="match status" value="1"/>
</dbReference>
<keyword evidence="1" id="KW-0812">Transmembrane</keyword>
<evidence type="ECO:0000256" key="1">
    <source>
        <dbReference type="SAM" id="Phobius"/>
    </source>
</evidence>
<name>A0A939EMH2_9HYPH</name>
<dbReference type="Gene3D" id="6.10.340.10">
    <property type="match status" value="1"/>
</dbReference>
<proteinExistence type="predicted"/>
<dbReference type="RefSeq" id="WP_206939730.1">
    <property type="nucleotide sequence ID" value="NZ_JAFLNF010000003.1"/>
</dbReference>
<dbReference type="AlphaFoldDB" id="A0A939EMH2"/>
<dbReference type="Pfam" id="PF00211">
    <property type="entry name" value="Guanylate_cyc"/>
    <property type="match status" value="1"/>
</dbReference>
<dbReference type="SMART" id="SM00304">
    <property type="entry name" value="HAMP"/>
    <property type="match status" value="1"/>
</dbReference>
<sequence length="601" mass="65197">MISRSKLRLTPTLTTLIGTFVLLTASLVLAVQALTSEKILRSLGANLVVVSTKALEAEFNERLDGIEEQARFASRALIDGSILLDREEELTSFLYGTLAGTPEAQLILVIKPDGQTLQVDRTGPDDVLVPKRAHMDRSPDLQKLEQDIRASPLGRWSEVEYIAARQYSYASFAVPILDNGTYKGLVLVGVSLADLSQITRTLSHGALKVFLMLGNDRILAHPQLEDARKKLSHHEPLLALEHSPDNFLADLNKHETFESDGLLPSDMSAKIGTTRDGETRFMVLVDTQRTFGNETVKLGVHFPSSVLQQPFEQLHQAMLIGLALLGLALVGAGLLAHFIATPIRRAAASARAVATLDLDRVPTLPGNPVRELNDLATGFNSMVSGLNAFLRYMPRSLVTKLVSEGVHEAPPEGRTLSVLFTDIAGFTQVSEGMSPEETASFINHHLTLIGQVIDQHAGTIDKYIGDSVMAFWGAPKSLEDPAVPAALAALDIARALKQDNLVRRQAGLEPVRIRIGVHKGPLIVGDIGAPGRVNYTVIGDTVNAASRLESLGKDVDEDAEVCVLVSRQIADSLPPAVRREDLGPRSVKGRQETLDVVRLYP</sequence>
<dbReference type="EMBL" id="JAFLNF010000003">
    <property type="protein sequence ID" value="MBO0345284.1"/>
    <property type="molecule type" value="Genomic_DNA"/>
</dbReference>
<dbReference type="Pfam" id="PF00672">
    <property type="entry name" value="HAMP"/>
    <property type="match status" value="1"/>
</dbReference>
<dbReference type="InterPro" id="IPR029787">
    <property type="entry name" value="Nucleotide_cyclase"/>
</dbReference>
<feature type="transmembrane region" description="Helical" evidence="1">
    <location>
        <begin position="317"/>
        <end position="340"/>
    </location>
</feature>
<dbReference type="GO" id="GO:0004016">
    <property type="term" value="F:adenylate cyclase activity"/>
    <property type="evidence" value="ECO:0007669"/>
    <property type="project" value="UniProtKB-ARBA"/>
</dbReference>
<organism evidence="4 5">
    <name type="scientific">Roseibium limicola</name>
    <dbReference type="NCBI Taxonomy" id="2816037"/>
    <lineage>
        <taxon>Bacteria</taxon>
        <taxon>Pseudomonadati</taxon>
        <taxon>Pseudomonadota</taxon>
        <taxon>Alphaproteobacteria</taxon>
        <taxon>Hyphomicrobiales</taxon>
        <taxon>Stappiaceae</taxon>
        <taxon>Roseibium</taxon>
    </lineage>
</organism>
<evidence type="ECO:0000313" key="5">
    <source>
        <dbReference type="Proteomes" id="UP000664779"/>
    </source>
</evidence>
<dbReference type="PANTHER" id="PTHR43081:SF1">
    <property type="entry name" value="ADENYLATE CYCLASE, TERMINAL-DIFFERENTIATION SPECIFIC"/>
    <property type="match status" value="1"/>
</dbReference>
<keyword evidence="5" id="KW-1185">Reference proteome</keyword>
<feature type="domain" description="HAMP" evidence="3">
    <location>
        <begin position="337"/>
        <end position="391"/>
    </location>
</feature>
<evidence type="ECO:0000259" key="3">
    <source>
        <dbReference type="PROSITE" id="PS50885"/>
    </source>
</evidence>
<accession>A0A939EMH2</accession>
<dbReference type="GO" id="GO:0016020">
    <property type="term" value="C:membrane"/>
    <property type="evidence" value="ECO:0007669"/>
    <property type="project" value="InterPro"/>
</dbReference>
<dbReference type="GO" id="GO:0009190">
    <property type="term" value="P:cyclic nucleotide biosynthetic process"/>
    <property type="evidence" value="ECO:0007669"/>
    <property type="project" value="InterPro"/>
</dbReference>
<dbReference type="GO" id="GO:0035556">
    <property type="term" value="P:intracellular signal transduction"/>
    <property type="evidence" value="ECO:0007669"/>
    <property type="project" value="InterPro"/>
</dbReference>
<dbReference type="SMART" id="SM00044">
    <property type="entry name" value="CYCc"/>
    <property type="match status" value="1"/>
</dbReference>
<evidence type="ECO:0000259" key="2">
    <source>
        <dbReference type="PROSITE" id="PS50125"/>
    </source>
</evidence>
<reference evidence="4" key="1">
    <citation type="submission" date="2021-03" db="EMBL/GenBank/DDBJ databases">
        <title>Roseibium sp. CAU 1637 isolated from Incheon.</title>
        <authorList>
            <person name="Kim W."/>
        </authorList>
    </citation>
    <scope>NUCLEOTIDE SEQUENCE</scope>
    <source>
        <strain evidence="4">CAU 1637</strain>
    </source>
</reference>
<keyword evidence="1" id="KW-1133">Transmembrane helix</keyword>
<dbReference type="PROSITE" id="PS50885">
    <property type="entry name" value="HAMP"/>
    <property type="match status" value="1"/>
</dbReference>